<dbReference type="PANTHER" id="PTHR24198">
    <property type="entry name" value="ANKYRIN REPEAT AND PROTEIN KINASE DOMAIN-CONTAINING PROTEIN"/>
    <property type="match status" value="1"/>
</dbReference>
<dbReference type="EMBL" id="CAJNOC010000385">
    <property type="protein sequence ID" value="CAF0753825.1"/>
    <property type="molecule type" value="Genomic_DNA"/>
</dbReference>
<gene>
    <name evidence="4" type="ORF">OXX778_LOCUS4062</name>
</gene>
<evidence type="ECO:0000256" key="3">
    <source>
        <dbReference type="PROSITE-ProRule" id="PRU00023"/>
    </source>
</evidence>
<comment type="caution">
    <text evidence="4">The sequence shown here is derived from an EMBL/GenBank/DDBJ whole genome shotgun (WGS) entry which is preliminary data.</text>
</comment>
<keyword evidence="5" id="KW-1185">Reference proteome</keyword>
<evidence type="ECO:0000313" key="4">
    <source>
        <dbReference type="EMBL" id="CAF0753825.1"/>
    </source>
</evidence>
<evidence type="ECO:0000313" key="5">
    <source>
        <dbReference type="Proteomes" id="UP000663879"/>
    </source>
</evidence>
<dbReference type="InterPro" id="IPR002110">
    <property type="entry name" value="Ankyrin_rpt"/>
</dbReference>
<dbReference type="SMART" id="SM00248">
    <property type="entry name" value="ANK"/>
    <property type="match status" value="5"/>
</dbReference>
<dbReference type="AlphaFoldDB" id="A0A813PGJ3"/>
<keyword evidence="1" id="KW-0677">Repeat</keyword>
<organism evidence="4 5">
    <name type="scientific">Brachionus calyciflorus</name>
    <dbReference type="NCBI Taxonomy" id="104777"/>
    <lineage>
        <taxon>Eukaryota</taxon>
        <taxon>Metazoa</taxon>
        <taxon>Spiralia</taxon>
        <taxon>Gnathifera</taxon>
        <taxon>Rotifera</taxon>
        <taxon>Eurotatoria</taxon>
        <taxon>Monogononta</taxon>
        <taxon>Pseudotrocha</taxon>
        <taxon>Ploima</taxon>
        <taxon>Brachionidae</taxon>
        <taxon>Brachionus</taxon>
    </lineage>
</organism>
<sequence>MIKLSASANNLNKKDLHLDLHNFKMNISRTLNSNFLKKFHDLTNHHDLDNTKKIENLKFRNRLSSIPTIPVKVTNNYISINPSPLFTSDIDIDINSKKICKNPEFVKSKCQSPFLLRRSIQSEDSIDLNILPINDNYSNISSNVSTLRVKDCNQSDSGLSSLNSAQLFFSEIKEVLNKSKRDGSVKSNSNHSNNQSIRSNRFNSILRNLLSKKSNTDKYLSSPSLLSITKLDDGLKMQNNLGDNANLEALEYLLQIKREDNIPIHQIVDQDGNTLLHKAIIYNQYDIVRFLIKNHAILINCKNNFDLYPIHLCVLKGDMPILRLIARESKKHINKRDATDMTPAMHAAIEGKYEALKYLLDNANAKYNKVTKKERFTLLHLGVQSGSLDVVQYLLFKMGLSYLKCRTKEGATAYHIAAARGHDQILEYLLAIKSSKYLKNLKDITGSTPAHDAAENGKFYLNKF</sequence>
<feature type="repeat" description="ANK" evidence="3">
    <location>
        <begin position="409"/>
        <end position="430"/>
    </location>
</feature>
<reference evidence="4" key="1">
    <citation type="submission" date="2021-02" db="EMBL/GenBank/DDBJ databases">
        <authorList>
            <person name="Nowell W R."/>
        </authorList>
    </citation>
    <scope>NUCLEOTIDE SEQUENCE</scope>
    <source>
        <strain evidence="4">Ploen Becks lab</strain>
    </source>
</reference>
<dbReference type="Proteomes" id="UP000663879">
    <property type="component" value="Unassembled WGS sequence"/>
</dbReference>
<evidence type="ECO:0000256" key="1">
    <source>
        <dbReference type="ARBA" id="ARBA00022737"/>
    </source>
</evidence>
<accession>A0A813PGJ3</accession>
<keyword evidence="2 3" id="KW-0040">ANK repeat</keyword>
<dbReference type="Pfam" id="PF00023">
    <property type="entry name" value="Ank"/>
    <property type="match status" value="1"/>
</dbReference>
<name>A0A813PGJ3_9BILA</name>
<dbReference type="SUPFAM" id="SSF48403">
    <property type="entry name" value="Ankyrin repeat"/>
    <property type="match status" value="1"/>
</dbReference>
<protein>
    <submittedName>
        <fullName evidence="4">Uncharacterized protein</fullName>
    </submittedName>
</protein>
<dbReference type="InterPro" id="IPR036770">
    <property type="entry name" value="Ankyrin_rpt-contain_sf"/>
</dbReference>
<feature type="repeat" description="ANK" evidence="3">
    <location>
        <begin position="271"/>
        <end position="296"/>
    </location>
</feature>
<proteinExistence type="predicted"/>
<dbReference type="PROSITE" id="PS50088">
    <property type="entry name" value="ANK_REPEAT"/>
    <property type="match status" value="2"/>
</dbReference>
<dbReference type="PANTHER" id="PTHR24198:SF165">
    <property type="entry name" value="ANKYRIN REPEAT-CONTAINING PROTEIN-RELATED"/>
    <property type="match status" value="1"/>
</dbReference>
<dbReference type="PROSITE" id="PS50297">
    <property type="entry name" value="ANK_REP_REGION"/>
    <property type="match status" value="2"/>
</dbReference>
<evidence type="ECO:0000256" key="2">
    <source>
        <dbReference type="ARBA" id="ARBA00023043"/>
    </source>
</evidence>
<dbReference type="Gene3D" id="1.25.40.20">
    <property type="entry name" value="Ankyrin repeat-containing domain"/>
    <property type="match status" value="2"/>
</dbReference>
<dbReference type="Pfam" id="PF12796">
    <property type="entry name" value="Ank_2"/>
    <property type="match status" value="2"/>
</dbReference>
<dbReference type="OrthoDB" id="10261302at2759"/>